<keyword evidence="4" id="KW-1185">Reference proteome</keyword>
<gene>
    <name evidence="3" type="ORF">HA052_10870</name>
</gene>
<organism evidence="3 4">
    <name type="scientific">Chromobacterium fluminis</name>
    <dbReference type="NCBI Taxonomy" id="3044269"/>
    <lineage>
        <taxon>Bacteria</taxon>
        <taxon>Pseudomonadati</taxon>
        <taxon>Pseudomonadota</taxon>
        <taxon>Betaproteobacteria</taxon>
        <taxon>Neisseriales</taxon>
        <taxon>Chromobacteriaceae</taxon>
        <taxon>Chromobacterium</taxon>
    </lineage>
</organism>
<proteinExistence type="predicted"/>
<feature type="chain" id="PRO_5045421328" evidence="2">
    <location>
        <begin position="27"/>
        <end position="209"/>
    </location>
</feature>
<evidence type="ECO:0000313" key="3">
    <source>
        <dbReference type="EMBL" id="NHR05701.1"/>
    </source>
</evidence>
<feature type="signal peptide" evidence="2">
    <location>
        <begin position="1"/>
        <end position="26"/>
    </location>
</feature>
<dbReference type="InterPro" id="IPR029046">
    <property type="entry name" value="LolA/LolB/LppX"/>
</dbReference>
<comment type="caution">
    <text evidence="3">The sequence shown here is derived from an EMBL/GenBank/DDBJ whole genome shotgun (WGS) entry which is preliminary data.</text>
</comment>
<keyword evidence="1 2" id="KW-0732">Signal</keyword>
<evidence type="ECO:0000313" key="4">
    <source>
        <dbReference type="Proteomes" id="UP001515641"/>
    </source>
</evidence>
<evidence type="ECO:0000256" key="2">
    <source>
        <dbReference type="SAM" id="SignalP"/>
    </source>
</evidence>
<dbReference type="Gene3D" id="2.50.20.10">
    <property type="entry name" value="Lipoprotein localisation LolA/LolB/LppX"/>
    <property type="match status" value="1"/>
</dbReference>
<protein>
    <submittedName>
        <fullName evidence="3">Outer membrane lipoprotein carrier protein LolA</fullName>
    </submittedName>
</protein>
<reference evidence="3 4" key="1">
    <citation type="submission" date="2020-03" db="EMBL/GenBank/DDBJ databases">
        <title>Draft genome sequence of environmentally isolated cultures.</title>
        <authorList>
            <person name="Wilson H.S."/>
            <person name="De Leon M.E."/>
        </authorList>
    </citation>
    <scope>NUCLEOTIDE SEQUENCE [LARGE SCALE GENOMIC DNA]</scope>
    <source>
        <strain evidence="3 4">HSC-31F16</strain>
    </source>
</reference>
<name>A0ABX0L3U5_9NEIS</name>
<dbReference type="SUPFAM" id="SSF89392">
    <property type="entry name" value="Prokaryotic lipoproteins and lipoprotein localization factors"/>
    <property type="match status" value="1"/>
</dbReference>
<dbReference type="InterPro" id="IPR004564">
    <property type="entry name" value="OM_lipoprot_carrier_LolA-like"/>
</dbReference>
<dbReference type="CDD" id="cd16325">
    <property type="entry name" value="LolA"/>
    <property type="match status" value="1"/>
</dbReference>
<keyword evidence="3" id="KW-0449">Lipoprotein</keyword>
<sequence length="209" mass="22374">MLKPWTRRAGGLLALLLAGLAPLAQAEDLLSQISRKLAANSVLHADFAQSRQMAALKKPLQLSGRMVLSRENGVIWSIVKPYQLGYVMTPKGVSELLPDGSRRERASRDIPGIGSVEGLFRGLLAGDRNLLQQHFAVEAKGSPAAWTLLLKPKPGPLQKGLGAVELAGAAQLERVSLTEPGGDSTQIRFSRIDAQSPLSAEESRLLGGR</sequence>
<dbReference type="RefSeq" id="WP_166451951.1">
    <property type="nucleotide sequence ID" value="NZ_JAAOMA010000013.1"/>
</dbReference>
<dbReference type="Proteomes" id="UP001515641">
    <property type="component" value="Unassembled WGS sequence"/>
</dbReference>
<dbReference type="EMBL" id="JAAOMA010000013">
    <property type="protein sequence ID" value="NHR05701.1"/>
    <property type="molecule type" value="Genomic_DNA"/>
</dbReference>
<dbReference type="Pfam" id="PF19574">
    <property type="entry name" value="LolA_3"/>
    <property type="match status" value="1"/>
</dbReference>
<accession>A0ABX0L3U5</accession>
<evidence type="ECO:0000256" key="1">
    <source>
        <dbReference type="ARBA" id="ARBA00022729"/>
    </source>
</evidence>